<comment type="caution">
    <text evidence="1">The sequence shown here is derived from an EMBL/GenBank/DDBJ whole genome shotgun (WGS) entry which is preliminary data.</text>
</comment>
<dbReference type="EMBL" id="AWUE01022440">
    <property type="protein sequence ID" value="OMO58236.1"/>
    <property type="molecule type" value="Genomic_DNA"/>
</dbReference>
<proteinExistence type="predicted"/>
<reference evidence="2" key="1">
    <citation type="submission" date="2013-09" db="EMBL/GenBank/DDBJ databases">
        <title>Corchorus olitorius genome sequencing.</title>
        <authorList>
            <person name="Alam M."/>
            <person name="Haque M.S."/>
            <person name="Islam M.S."/>
            <person name="Emdad E.M."/>
            <person name="Islam M.M."/>
            <person name="Ahmed B."/>
            <person name="Halim A."/>
            <person name="Hossen Q.M.M."/>
            <person name="Hossain M.Z."/>
            <person name="Ahmed R."/>
            <person name="Khan M.M."/>
            <person name="Islam R."/>
            <person name="Rashid M.M."/>
            <person name="Khan S.A."/>
            <person name="Rahman M.S."/>
            <person name="Alam M."/>
            <person name="Yahiya A.S."/>
            <person name="Khan M.S."/>
            <person name="Azam M.S."/>
            <person name="Haque T."/>
            <person name="Lashkar M.Z.H."/>
            <person name="Akhand A.I."/>
            <person name="Morshed G."/>
            <person name="Roy S."/>
            <person name="Uddin K.S."/>
            <person name="Rabeya T."/>
            <person name="Hossain A.S."/>
            <person name="Chowdhury A."/>
            <person name="Snigdha A.R."/>
            <person name="Mortoza M.S."/>
            <person name="Matin S.A."/>
            <person name="Hoque S.M.E."/>
            <person name="Islam M.K."/>
            <person name="Roy D.K."/>
            <person name="Haider R."/>
            <person name="Moosa M.M."/>
            <person name="Elias S.M."/>
            <person name="Hasan A.M."/>
            <person name="Jahan S."/>
            <person name="Shafiuddin M."/>
            <person name="Mahmood N."/>
            <person name="Shommy N.S."/>
        </authorList>
    </citation>
    <scope>NUCLEOTIDE SEQUENCE [LARGE SCALE GENOMIC DNA]</scope>
    <source>
        <strain evidence="2">cv. O-4</strain>
    </source>
</reference>
<name>A0A1R3GJI5_9ROSI</name>
<organism evidence="1 2">
    <name type="scientific">Corchorus olitorius</name>
    <dbReference type="NCBI Taxonomy" id="93759"/>
    <lineage>
        <taxon>Eukaryota</taxon>
        <taxon>Viridiplantae</taxon>
        <taxon>Streptophyta</taxon>
        <taxon>Embryophyta</taxon>
        <taxon>Tracheophyta</taxon>
        <taxon>Spermatophyta</taxon>
        <taxon>Magnoliopsida</taxon>
        <taxon>eudicotyledons</taxon>
        <taxon>Gunneridae</taxon>
        <taxon>Pentapetalae</taxon>
        <taxon>rosids</taxon>
        <taxon>malvids</taxon>
        <taxon>Malvales</taxon>
        <taxon>Malvaceae</taxon>
        <taxon>Grewioideae</taxon>
        <taxon>Apeibeae</taxon>
        <taxon>Corchorus</taxon>
    </lineage>
</organism>
<protein>
    <submittedName>
        <fullName evidence="1">Uncharacterized protein</fullName>
    </submittedName>
</protein>
<accession>A0A1R3GJI5</accession>
<keyword evidence="2" id="KW-1185">Reference proteome</keyword>
<evidence type="ECO:0000313" key="1">
    <source>
        <dbReference type="EMBL" id="OMO58236.1"/>
    </source>
</evidence>
<dbReference type="Proteomes" id="UP000187203">
    <property type="component" value="Unassembled WGS sequence"/>
</dbReference>
<evidence type="ECO:0000313" key="2">
    <source>
        <dbReference type="Proteomes" id="UP000187203"/>
    </source>
</evidence>
<sequence>MGETSGIDSDEQGEDDKLLQMQLNYWHGRNLFMPISFPYSLEVYFTSLRWPMNDDLNDILL</sequence>
<dbReference type="AlphaFoldDB" id="A0A1R3GJI5"/>
<gene>
    <name evidence="1" type="ORF">COLO4_34769</name>
</gene>